<name>A0ABT3I238_9FLAO</name>
<dbReference type="PROSITE" id="PS52016">
    <property type="entry name" value="TONB_DEPENDENT_REC_3"/>
    <property type="match status" value="1"/>
</dbReference>
<dbReference type="InterPro" id="IPR010104">
    <property type="entry name" value="TonB_rcpt_bac"/>
</dbReference>
<evidence type="ECO:0000259" key="12">
    <source>
        <dbReference type="Pfam" id="PF07715"/>
    </source>
</evidence>
<keyword evidence="10" id="KW-0732">Signal</keyword>
<evidence type="ECO:0000256" key="6">
    <source>
        <dbReference type="ARBA" id="ARBA00023136"/>
    </source>
</evidence>
<dbReference type="RefSeq" id="WP_264751266.1">
    <property type="nucleotide sequence ID" value="NZ_JAPDHW010000014.1"/>
</dbReference>
<dbReference type="Pfam" id="PF13715">
    <property type="entry name" value="CarbopepD_reg_2"/>
    <property type="match status" value="1"/>
</dbReference>
<dbReference type="SUPFAM" id="SSF56935">
    <property type="entry name" value="Porins"/>
    <property type="match status" value="1"/>
</dbReference>
<feature type="domain" description="TonB-dependent receptor plug" evidence="12">
    <location>
        <begin position="125"/>
        <end position="228"/>
    </location>
</feature>
<dbReference type="InterPro" id="IPR012910">
    <property type="entry name" value="Plug_dom"/>
</dbReference>
<keyword evidence="4 8" id="KW-0812">Transmembrane</keyword>
<keyword evidence="14" id="KW-1185">Reference proteome</keyword>
<protein>
    <submittedName>
        <fullName evidence="13">TonB-dependent receptor</fullName>
    </submittedName>
</protein>
<comment type="subcellular location">
    <subcellularLocation>
        <location evidence="1 8">Cell outer membrane</location>
        <topology evidence="1 8">Multi-pass membrane protein</topology>
    </subcellularLocation>
</comment>
<evidence type="ECO:0000313" key="14">
    <source>
        <dbReference type="Proteomes" id="UP001163731"/>
    </source>
</evidence>
<dbReference type="PANTHER" id="PTHR40980">
    <property type="entry name" value="PLUG DOMAIN-CONTAINING PROTEIN"/>
    <property type="match status" value="1"/>
</dbReference>
<dbReference type="InterPro" id="IPR036942">
    <property type="entry name" value="Beta-barrel_TonB_sf"/>
</dbReference>
<keyword evidence="3 8" id="KW-1134">Transmembrane beta strand</keyword>
<dbReference type="EMBL" id="JAPDHW010000014">
    <property type="protein sequence ID" value="MCW3170103.1"/>
    <property type="molecule type" value="Genomic_DNA"/>
</dbReference>
<accession>A0ABT3I238</accession>
<keyword evidence="6 8" id="KW-0472">Membrane</keyword>
<evidence type="ECO:0000256" key="1">
    <source>
        <dbReference type="ARBA" id="ARBA00004571"/>
    </source>
</evidence>
<evidence type="ECO:0000256" key="3">
    <source>
        <dbReference type="ARBA" id="ARBA00022452"/>
    </source>
</evidence>
<dbReference type="Gene3D" id="2.170.130.10">
    <property type="entry name" value="TonB-dependent receptor, plug domain"/>
    <property type="match status" value="1"/>
</dbReference>
<reference evidence="13" key="1">
    <citation type="submission" date="2022-10" db="EMBL/GenBank/DDBJ databases">
        <title>Chryseobacterium babae sp. nov. isolated from the gut of the beetle Oryctes rhinoceros, and Chryseobacterium kimseyorum sp. nov., isolated from a stick insect rearing cage.</title>
        <authorList>
            <person name="Shelomi M."/>
            <person name="Han C.-J."/>
            <person name="Chen W.-M."/>
            <person name="Chen H.-K."/>
            <person name="Liaw S.-J."/>
            <person name="Muhle E."/>
            <person name="Clermont D."/>
        </authorList>
    </citation>
    <scope>NUCLEOTIDE SEQUENCE</scope>
    <source>
        <strain evidence="13">09-1422</strain>
    </source>
</reference>
<gene>
    <name evidence="13" type="ORF">OMO38_16375</name>
</gene>
<sequence length="941" mass="106190">MKKVLCTVLLCASMIVFAQKGTVSGNINDNSQIALPGAKITLSPGNIFTVSDEHGNFVFLDVPSGNYTLQVDYIGYGKKEIPIAVDSEKNTKQNIVFGRKEQLISEVKIKGIALQNQARALNKQKSNANITNVISADQMGKFPDANIGDALKRVPGITMQNDQGEARNIIIRGLAPELNSVTLNGNRIPSAEGDNRNVQMDLIPSDMIQIVEVNKTLTSDMDGDAIGGSVDLITRTAAAKERISISTASGYNPIRSKALFADSFVYSNRFAGGKLGLVLNGSYNNNDYGSDNVEGVWAKDDAGNIYMEEMDIRKYDVKRERKSVGTDLDFKFNDKNNIRISALYNWRDDWENRCRLRFKDIEPIYSDAAETNISGFNAVLNRETKGGINNKLNDARRLERQIMQNYSIVGNHVIGSKLEMDWGASYSKAEEQRPEERYISYEAENADNGESISLGSNFSTKKPMFMIQNQVGLDQYAFDGLSQQNGLTYEEEITGRLNFRVPFSIIEDQKGRLRFGGKARLKFKKRENDFFSYEPAGNFMDHLGQADLVNWNGRFNPNSAYAPGFFASNTYLGNLNLNSSAYEQSSEPSEFLSENYSANEKIYAGYLRWDQNFTDQLSMIVGVRVENTQIDYTGNVVEDEENLTGSRNIESQYTNWLPSIAFKYAPNKDVVLRAAYSTALARPSYYKISPYVNILPNDRVVSAGNPDLKASYAHNYDVMGEYYFKSVGILSLGGFYKKINNFIYDYRDQSFNREKFAQMFPDISNTLEDGQNYTLVLPRNGESVQVYGFEAAVQRQLDFLPGFLSHFGVYLNYTYTKSKAKGVYNADGDLRTNVMLPGTAPHMFNSSLSWENKKFTARLSLNHAAAYLDEFGSTDFEDRYYDKQTFLDANVSYAITGFMRVFAEANNLTNQPLRYYQGEKNRTMQMEYYMPRYTVGLKFDF</sequence>
<evidence type="ECO:0000256" key="8">
    <source>
        <dbReference type="PROSITE-ProRule" id="PRU01360"/>
    </source>
</evidence>
<dbReference type="InterPro" id="IPR037066">
    <property type="entry name" value="Plug_dom_sf"/>
</dbReference>
<evidence type="ECO:0000256" key="7">
    <source>
        <dbReference type="ARBA" id="ARBA00023237"/>
    </source>
</evidence>
<dbReference type="CDD" id="cd01347">
    <property type="entry name" value="ligand_gated_channel"/>
    <property type="match status" value="1"/>
</dbReference>
<dbReference type="InterPro" id="IPR039426">
    <property type="entry name" value="TonB-dep_rcpt-like"/>
</dbReference>
<dbReference type="PANTHER" id="PTHR40980:SF4">
    <property type="entry name" value="TONB-DEPENDENT RECEPTOR-LIKE BETA-BARREL DOMAIN-CONTAINING PROTEIN"/>
    <property type="match status" value="1"/>
</dbReference>
<dbReference type="Gene3D" id="2.40.170.20">
    <property type="entry name" value="TonB-dependent receptor, beta-barrel domain"/>
    <property type="match status" value="1"/>
</dbReference>
<feature type="chain" id="PRO_5045764078" evidence="10">
    <location>
        <begin position="19"/>
        <end position="941"/>
    </location>
</feature>
<dbReference type="Proteomes" id="UP001163731">
    <property type="component" value="Unassembled WGS sequence"/>
</dbReference>
<dbReference type="Pfam" id="PF07715">
    <property type="entry name" value="Plug"/>
    <property type="match status" value="1"/>
</dbReference>
<feature type="domain" description="TonB-dependent receptor-like beta-barrel" evidence="11">
    <location>
        <begin position="475"/>
        <end position="908"/>
    </location>
</feature>
<keyword evidence="7 8" id="KW-0998">Cell outer membrane</keyword>
<dbReference type="SUPFAM" id="SSF49452">
    <property type="entry name" value="Starch-binding domain-like"/>
    <property type="match status" value="1"/>
</dbReference>
<keyword evidence="13" id="KW-0675">Receptor</keyword>
<proteinExistence type="inferred from homology"/>
<keyword evidence="5 9" id="KW-0798">TonB box</keyword>
<comment type="caution">
    <text evidence="13">The sequence shown here is derived from an EMBL/GenBank/DDBJ whole genome shotgun (WGS) entry which is preliminary data.</text>
</comment>
<organism evidence="13 14">
    <name type="scientific">Chryseobacterium kimseyorum</name>
    <dbReference type="NCBI Taxonomy" id="2984028"/>
    <lineage>
        <taxon>Bacteria</taxon>
        <taxon>Pseudomonadati</taxon>
        <taxon>Bacteroidota</taxon>
        <taxon>Flavobacteriia</taxon>
        <taxon>Flavobacteriales</taxon>
        <taxon>Weeksellaceae</taxon>
        <taxon>Chryseobacterium group</taxon>
        <taxon>Chryseobacterium</taxon>
    </lineage>
</organism>
<dbReference type="InterPro" id="IPR000531">
    <property type="entry name" value="Beta-barrel_TonB"/>
</dbReference>
<dbReference type="Gene3D" id="2.60.40.1120">
    <property type="entry name" value="Carboxypeptidase-like, regulatory domain"/>
    <property type="match status" value="1"/>
</dbReference>
<evidence type="ECO:0000259" key="11">
    <source>
        <dbReference type="Pfam" id="PF00593"/>
    </source>
</evidence>
<evidence type="ECO:0000256" key="10">
    <source>
        <dbReference type="SAM" id="SignalP"/>
    </source>
</evidence>
<evidence type="ECO:0000256" key="2">
    <source>
        <dbReference type="ARBA" id="ARBA00022448"/>
    </source>
</evidence>
<feature type="signal peptide" evidence="10">
    <location>
        <begin position="1"/>
        <end position="18"/>
    </location>
</feature>
<keyword evidence="2 8" id="KW-0813">Transport</keyword>
<dbReference type="Pfam" id="PF00593">
    <property type="entry name" value="TonB_dep_Rec_b-barrel"/>
    <property type="match status" value="1"/>
</dbReference>
<evidence type="ECO:0000256" key="5">
    <source>
        <dbReference type="ARBA" id="ARBA00023077"/>
    </source>
</evidence>
<dbReference type="InterPro" id="IPR013784">
    <property type="entry name" value="Carb-bd-like_fold"/>
</dbReference>
<evidence type="ECO:0000256" key="4">
    <source>
        <dbReference type="ARBA" id="ARBA00022692"/>
    </source>
</evidence>
<evidence type="ECO:0000256" key="9">
    <source>
        <dbReference type="RuleBase" id="RU003357"/>
    </source>
</evidence>
<evidence type="ECO:0000313" key="13">
    <source>
        <dbReference type="EMBL" id="MCW3170103.1"/>
    </source>
</evidence>
<comment type="similarity">
    <text evidence="8 9">Belongs to the TonB-dependent receptor family.</text>
</comment>
<dbReference type="NCBIfam" id="TIGR01782">
    <property type="entry name" value="TonB-Xanth-Caul"/>
    <property type="match status" value="1"/>
</dbReference>